<evidence type="ECO:0000259" key="2">
    <source>
        <dbReference type="Pfam" id="PF14200"/>
    </source>
</evidence>
<dbReference type="Pfam" id="PF14200">
    <property type="entry name" value="RicinB_lectin_2"/>
    <property type="match status" value="2"/>
</dbReference>
<dbReference type="InterPro" id="IPR035992">
    <property type="entry name" value="Ricin_B-like_lectins"/>
</dbReference>
<dbReference type="InterPro" id="IPR006311">
    <property type="entry name" value="TAT_signal"/>
</dbReference>
<dbReference type="SUPFAM" id="SSF48208">
    <property type="entry name" value="Six-hairpin glycosidases"/>
    <property type="match status" value="1"/>
</dbReference>
<evidence type="ECO:0000259" key="1">
    <source>
        <dbReference type="Pfam" id="PF07944"/>
    </source>
</evidence>
<dbReference type="InterPro" id="IPR008928">
    <property type="entry name" value="6-hairpin_glycosidase_sf"/>
</dbReference>
<feature type="domain" description="Ricin B lectin" evidence="2">
    <location>
        <begin position="663"/>
        <end position="741"/>
    </location>
</feature>
<evidence type="ECO:0000313" key="4">
    <source>
        <dbReference type="EMBL" id="EMD26862.1"/>
    </source>
</evidence>
<dbReference type="Pfam" id="PF07944">
    <property type="entry name" value="Beta-AFase-like_GH127_cat"/>
    <property type="match status" value="1"/>
</dbReference>
<dbReference type="PROSITE" id="PS50231">
    <property type="entry name" value="RICIN_B_LECTIN"/>
    <property type="match status" value="1"/>
</dbReference>
<evidence type="ECO:0000313" key="7">
    <source>
        <dbReference type="Proteomes" id="UP000188551"/>
    </source>
</evidence>
<dbReference type="PATRIC" id="fig|1238180.3.peg.3451"/>
<sequence length="803" mass="88787">MSVPRRNFLKATVATGLAAGIGAQATQATAEAATAAVSPYVANRAPLLPAPLLRLPPGSARAGGWLATQLRKQLDGLNGRYQEVSHYLAFDNTGWTRPALKGWEEVPYWLRGYGDLGYVTGDARVLADTRRWIDAVLATQAPDGYFGPSELRTRQSGHADLWPHMPMLHALRSYEEYTKDTRVVPFLSRYFRFMAAQPTSVYTDGWGHTRWADTIDVVHWLYNRTGEAFLLDLVRTIHRHSANWVDNLPTGHNVNITQGFREPGQFWVLSGDPAHRASAYANYDRIQGRYGQFPGGGFAGDENVRPGYDDPRQGFETCGIVEYMMSHEILARATGDPVWADRVEELAFNLLPAALDPAGRSIHYVTSANGIQLDRRPKSLSQFDNDFAMQAYEPGIDNYRCCPHNYGMGWPYYVEEMWQATAGGGLCAMLYGASTVTAKVAGGTSVTVTQATTYPFSDTITFTFSLPKPTEFPFQVRIPGWCPAPALSVNGGAVAVSSGPRYETVRRVWRTGDRVTLRLPMTTRTRTWARNHDSVSVDRGPLTYSLAIQENWSRVAGDEQWPVHEVRPGSAWNYGLVPQAAFTVVTTGGNPLDPFTPANSPVRLTADAQRIDGWQAGEQDVIDELADSPVAVNTPVQRVTLIPMGAARLRVTSFPTTGGSRPWRSGWTRIENRNSGKLLAVDRMSTADSAQVVQFHDNGTADHLWRLLDNGDGWFRVKNRNSGKVLGVDLMSTANSARVVQFDDNGTADHLWRFLDNGDGWFRLQNLNSGKVLGVDLMSTADSAIVVQFDDNGTADHLWRLLD</sequence>
<feature type="domain" description="Non-reducing end beta-L-arabinofuranosidase-like GH127 catalytic" evidence="1">
    <location>
        <begin position="105"/>
        <end position="410"/>
    </location>
</feature>
<dbReference type="InterPro" id="IPR000772">
    <property type="entry name" value="Ricin_B_lectin"/>
</dbReference>
<reference evidence="5 7" key="2">
    <citation type="submission" date="2017-02" db="EMBL/GenBank/DDBJ databases">
        <title>Amycolatopsis azurea DSM 43854 draft genome.</title>
        <authorList>
            <person name="Mayilraj S."/>
        </authorList>
    </citation>
    <scope>NUCLEOTIDE SEQUENCE [LARGE SCALE GENOMIC DNA]</scope>
    <source>
        <strain evidence="5 7">DSM 43854</strain>
    </source>
</reference>
<organism evidence="4 6">
    <name type="scientific">Amycolatopsis azurea DSM 43854</name>
    <dbReference type="NCBI Taxonomy" id="1238180"/>
    <lineage>
        <taxon>Bacteria</taxon>
        <taxon>Bacillati</taxon>
        <taxon>Actinomycetota</taxon>
        <taxon>Actinomycetes</taxon>
        <taxon>Pseudonocardiales</taxon>
        <taxon>Pseudonocardiaceae</taxon>
        <taxon>Amycolatopsis</taxon>
    </lineage>
</organism>
<dbReference type="SUPFAM" id="SSF50370">
    <property type="entry name" value="Ricin B-like lectins"/>
    <property type="match status" value="1"/>
</dbReference>
<feature type="domain" description="Non-reducing end beta-L-arabinofuranosidase-like GH127 middle" evidence="3">
    <location>
        <begin position="427"/>
        <end position="521"/>
    </location>
</feature>
<dbReference type="Proteomes" id="UP000014137">
    <property type="component" value="Unassembled WGS sequence"/>
</dbReference>
<dbReference type="AlphaFoldDB" id="M2QM01"/>
<comment type="caution">
    <text evidence="4">The sequence shown here is derived from an EMBL/GenBank/DDBJ whole genome shotgun (WGS) entry which is preliminary data.</text>
</comment>
<feature type="domain" description="Ricin B lectin" evidence="2">
    <location>
        <begin position="751"/>
        <end position="801"/>
    </location>
</feature>
<dbReference type="PANTHER" id="PTHR31151">
    <property type="entry name" value="PROLINE-TRNA LIGASE (DUF1680)"/>
    <property type="match status" value="1"/>
</dbReference>
<dbReference type="InterPro" id="IPR012878">
    <property type="entry name" value="Beta-AFase-like_GH127_cat"/>
</dbReference>
<dbReference type="Pfam" id="PF20736">
    <property type="entry name" value="Glyco_hydro127M"/>
    <property type="match status" value="1"/>
</dbReference>
<dbReference type="PROSITE" id="PS51318">
    <property type="entry name" value="TAT"/>
    <property type="match status" value="1"/>
</dbReference>
<evidence type="ECO:0000313" key="6">
    <source>
        <dbReference type="Proteomes" id="UP000014137"/>
    </source>
</evidence>
<proteinExistence type="predicted"/>
<accession>M2QM01</accession>
<dbReference type="InterPro" id="IPR049046">
    <property type="entry name" value="Beta-AFase-like_GH127_middle"/>
</dbReference>
<keyword evidence="7" id="KW-1185">Reference proteome</keyword>
<dbReference type="EMBL" id="MUXN01000011">
    <property type="protein sequence ID" value="OOC05785.1"/>
    <property type="molecule type" value="Genomic_DNA"/>
</dbReference>
<dbReference type="Gene3D" id="2.80.10.50">
    <property type="match status" value="1"/>
</dbReference>
<protein>
    <submittedName>
        <fullName evidence="4">Secreted protein</fullName>
    </submittedName>
</protein>
<evidence type="ECO:0000259" key="3">
    <source>
        <dbReference type="Pfam" id="PF20736"/>
    </source>
</evidence>
<dbReference type="PANTHER" id="PTHR31151:SF0">
    <property type="entry name" value="PROLINE-TRNA LIGASE (DUF1680)"/>
    <property type="match status" value="1"/>
</dbReference>
<dbReference type="OrthoDB" id="9757939at2"/>
<dbReference type="GO" id="GO:0005975">
    <property type="term" value="P:carbohydrate metabolic process"/>
    <property type="evidence" value="ECO:0007669"/>
    <property type="project" value="InterPro"/>
</dbReference>
<dbReference type="RefSeq" id="WP_005156738.1">
    <property type="nucleotide sequence ID" value="NZ_ANMG01000027.1"/>
</dbReference>
<dbReference type="Proteomes" id="UP000188551">
    <property type="component" value="Unassembled WGS sequence"/>
</dbReference>
<dbReference type="EMBL" id="ANMG01000027">
    <property type="protein sequence ID" value="EMD26862.1"/>
    <property type="molecule type" value="Genomic_DNA"/>
</dbReference>
<name>M2QM01_9PSEU</name>
<evidence type="ECO:0000313" key="5">
    <source>
        <dbReference type="EMBL" id="OOC05785.1"/>
    </source>
</evidence>
<reference evidence="4 6" key="1">
    <citation type="submission" date="2012-10" db="EMBL/GenBank/DDBJ databases">
        <title>Genome assembly of Amycolatopsis azurea DSM 43854.</title>
        <authorList>
            <person name="Khatri I."/>
            <person name="Kaur I."/>
            <person name="Subramanian S."/>
            <person name="Mayilraj S."/>
        </authorList>
    </citation>
    <scope>NUCLEOTIDE SEQUENCE [LARGE SCALE GENOMIC DNA]</scope>
    <source>
        <strain evidence="4 6">DSM 43854</strain>
    </source>
</reference>
<gene>
    <name evidence="5" type="ORF">B0293_15675</name>
    <name evidence="4" type="ORF">C791_2852</name>
</gene>